<dbReference type="GO" id="GO:0006508">
    <property type="term" value="P:proteolysis"/>
    <property type="evidence" value="ECO:0007669"/>
    <property type="project" value="UniProtKB-KW"/>
</dbReference>
<protein>
    <submittedName>
        <fullName evidence="2">Membrane protein implicated in regulation of membrane protease activity</fullName>
    </submittedName>
</protein>
<sequence length="168" mass="16909">MLPVTPFVIIGICGVGVLLLSLLLDGILDLDGLAGDWFSTAALGGFVSALGFGGAIAQGAGAPQLVATGIGAGAGLLVGWFSAWLTRLVRTGATDETPTTRDVLGWDAQVVSAIPEGGYGAITVRRGGHTLRFNAQAERALPAGTEVHVTGVLSPTAVTVAATYDVLP</sequence>
<dbReference type="Gene3D" id="2.40.50.140">
    <property type="entry name" value="Nucleic acid-binding proteins"/>
    <property type="match status" value="1"/>
</dbReference>
<evidence type="ECO:0000313" key="2">
    <source>
        <dbReference type="EMBL" id="MDQ1106192.1"/>
    </source>
</evidence>
<feature type="transmembrane region" description="Helical" evidence="1">
    <location>
        <begin position="40"/>
        <end position="59"/>
    </location>
</feature>
<gene>
    <name evidence="2" type="ORF">QE405_003476</name>
</gene>
<keyword evidence="1" id="KW-0812">Transmembrane</keyword>
<comment type="caution">
    <text evidence="2">The sequence shown here is derived from an EMBL/GenBank/DDBJ whole genome shotgun (WGS) entry which is preliminary data.</text>
</comment>
<dbReference type="InterPro" id="IPR012340">
    <property type="entry name" value="NA-bd_OB-fold"/>
</dbReference>
<keyword evidence="1" id="KW-1133">Transmembrane helix</keyword>
<organism evidence="2 3">
    <name type="scientific">Nocardioides zeae</name>
    <dbReference type="NCBI Taxonomy" id="1457234"/>
    <lineage>
        <taxon>Bacteria</taxon>
        <taxon>Bacillati</taxon>
        <taxon>Actinomycetota</taxon>
        <taxon>Actinomycetes</taxon>
        <taxon>Propionibacteriales</taxon>
        <taxon>Nocardioidaceae</taxon>
        <taxon>Nocardioides</taxon>
    </lineage>
</organism>
<dbReference type="AlphaFoldDB" id="A0AAJ1X521"/>
<proteinExistence type="predicted"/>
<keyword evidence="2" id="KW-0378">Hydrolase</keyword>
<keyword evidence="2" id="KW-0645">Protease</keyword>
<reference evidence="2" key="1">
    <citation type="submission" date="2023-07" db="EMBL/GenBank/DDBJ databases">
        <title>Functional and genomic diversity of the sorghum phyllosphere microbiome.</title>
        <authorList>
            <person name="Shade A."/>
        </authorList>
    </citation>
    <scope>NUCLEOTIDE SEQUENCE</scope>
    <source>
        <strain evidence="2">SORGH_AS_1067</strain>
    </source>
</reference>
<accession>A0AAJ1X521</accession>
<dbReference type="Proteomes" id="UP001239215">
    <property type="component" value="Unassembled WGS sequence"/>
</dbReference>
<evidence type="ECO:0000313" key="3">
    <source>
        <dbReference type="Proteomes" id="UP001239215"/>
    </source>
</evidence>
<dbReference type="GO" id="GO:0008233">
    <property type="term" value="F:peptidase activity"/>
    <property type="evidence" value="ECO:0007669"/>
    <property type="project" value="UniProtKB-KW"/>
</dbReference>
<feature type="transmembrane region" description="Helical" evidence="1">
    <location>
        <begin position="65"/>
        <end position="85"/>
    </location>
</feature>
<keyword evidence="1" id="KW-0472">Membrane</keyword>
<dbReference type="EMBL" id="JAUTAN010000001">
    <property type="protein sequence ID" value="MDQ1106192.1"/>
    <property type="molecule type" value="Genomic_DNA"/>
</dbReference>
<evidence type="ECO:0000256" key="1">
    <source>
        <dbReference type="SAM" id="Phobius"/>
    </source>
</evidence>
<feature type="transmembrane region" description="Helical" evidence="1">
    <location>
        <begin position="6"/>
        <end position="28"/>
    </location>
</feature>
<name>A0AAJ1X521_9ACTN</name>